<dbReference type="OrthoDB" id="863479at2"/>
<evidence type="ECO:0000259" key="2">
    <source>
        <dbReference type="Pfam" id="PF18962"/>
    </source>
</evidence>
<reference evidence="3 4" key="1">
    <citation type="submission" date="2018-03" db="EMBL/GenBank/DDBJ databases">
        <title>Genomic Encyclopedia of Archaeal and Bacterial Type Strains, Phase II (KMG-II): from individual species to whole genera.</title>
        <authorList>
            <person name="Goeker M."/>
        </authorList>
    </citation>
    <scope>NUCLEOTIDE SEQUENCE [LARGE SCALE GENOMIC DNA]</scope>
    <source>
        <strain evidence="3 4">DSM 29057</strain>
    </source>
</reference>
<keyword evidence="1" id="KW-0732">Signal</keyword>
<sequence length="424" mass="44133">MHKIIHKKLIGLSAGLCLSLSLMTDPAAAQSSSQGNTVISEGTQMTVFGAHTFLTGGAGIQPGIIKANRALSPGILGFGTSGSYSGQNDANHVDGYVSKDGNSAFVFPVGDGAKLRTIGISAPPTSGVYKAAYWSESAGTATLPAGAPFPLTSMKSDVTGVSAVEYWDLDGAGAVDVTLTWDAASNLTALTSSNIANLIVVGYNADSLRWESLGKAGGTIGTLAGSGSVTATNVTLGNYSAFTFGANIALPVTLVAFDARKEGSTASLTWSTTAETNSDRFEIERSRNGKIWSKIGTVASTGESKVLVKYSFADAAPLPGENLYRLKMVDKDETFAYSSIRSLTFDNISDQLAYPNPARDVVYIQHADHVKSVSVIDLNGKTVKETSITAGGTFRVDGLAAGMYLVKVVTKDGGVRSQKIIVAR</sequence>
<feature type="chain" id="PRO_5015172314" evidence="1">
    <location>
        <begin position="30"/>
        <end position="424"/>
    </location>
</feature>
<organism evidence="3 4">
    <name type="scientific">Dyadobacter jiangsuensis</name>
    <dbReference type="NCBI Taxonomy" id="1591085"/>
    <lineage>
        <taxon>Bacteria</taxon>
        <taxon>Pseudomonadati</taxon>
        <taxon>Bacteroidota</taxon>
        <taxon>Cytophagia</taxon>
        <taxon>Cytophagales</taxon>
        <taxon>Spirosomataceae</taxon>
        <taxon>Dyadobacter</taxon>
    </lineage>
</organism>
<evidence type="ECO:0000313" key="4">
    <source>
        <dbReference type="Proteomes" id="UP000241964"/>
    </source>
</evidence>
<dbReference type="InterPro" id="IPR026444">
    <property type="entry name" value="Secre_tail"/>
</dbReference>
<gene>
    <name evidence="3" type="ORF">CLV60_12044</name>
</gene>
<evidence type="ECO:0000256" key="1">
    <source>
        <dbReference type="SAM" id="SignalP"/>
    </source>
</evidence>
<dbReference type="Proteomes" id="UP000241964">
    <property type="component" value="Unassembled WGS sequence"/>
</dbReference>
<dbReference type="AlphaFoldDB" id="A0A2P8FLA9"/>
<dbReference type="Pfam" id="PF18962">
    <property type="entry name" value="Por_Secre_tail"/>
    <property type="match status" value="1"/>
</dbReference>
<dbReference type="NCBIfam" id="TIGR04183">
    <property type="entry name" value="Por_Secre_tail"/>
    <property type="match status" value="1"/>
</dbReference>
<evidence type="ECO:0000313" key="3">
    <source>
        <dbReference type="EMBL" id="PSL22500.1"/>
    </source>
</evidence>
<protein>
    <submittedName>
        <fullName evidence="3">Putative secreted protein (Por secretion system target)</fullName>
    </submittedName>
</protein>
<proteinExistence type="predicted"/>
<dbReference type="EMBL" id="PYAS01000020">
    <property type="protein sequence ID" value="PSL22500.1"/>
    <property type="molecule type" value="Genomic_DNA"/>
</dbReference>
<name>A0A2P8FLA9_9BACT</name>
<dbReference type="RefSeq" id="WP_106599157.1">
    <property type="nucleotide sequence ID" value="NZ_PYAS01000020.1"/>
</dbReference>
<comment type="caution">
    <text evidence="3">The sequence shown here is derived from an EMBL/GenBank/DDBJ whole genome shotgun (WGS) entry which is preliminary data.</text>
</comment>
<feature type="signal peptide" evidence="1">
    <location>
        <begin position="1"/>
        <end position="29"/>
    </location>
</feature>
<accession>A0A2P8FLA9</accession>
<feature type="domain" description="Secretion system C-terminal sorting" evidence="2">
    <location>
        <begin position="354"/>
        <end position="422"/>
    </location>
</feature>
<keyword evidence="4" id="KW-1185">Reference proteome</keyword>